<gene>
    <name evidence="2" type="ORF">CYMTET_5682</name>
</gene>
<dbReference type="AlphaFoldDB" id="A0AAE0GYL6"/>
<evidence type="ECO:0000313" key="3">
    <source>
        <dbReference type="Proteomes" id="UP001190700"/>
    </source>
</evidence>
<evidence type="ECO:0000313" key="2">
    <source>
        <dbReference type="EMBL" id="KAK3286780.1"/>
    </source>
</evidence>
<organism evidence="2 3">
    <name type="scientific">Cymbomonas tetramitiformis</name>
    <dbReference type="NCBI Taxonomy" id="36881"/>
    <lineage>
        <taxon>Eukaryota</taxon>
        <taxon>Viridiplantae</taxon>
        <taxon>Chlorophyta</taxon>
        <taxon>Pyramimonadophyceae</taxon>
        <taxon>Pyramimonadales</taxon>
        <taxon>Pyramimonadaceae</taxon>
        <taxon>Cymbomonas</taxon>
    </lineage>
</organism>
<protein>
    <submittedName>
        <fullName evidence="2">Uncharacterized protein</fullName>
    </submittedName>
</protein>
<reference evidence="2 3" key="1">
    <citation type="journal article" date="2015" name="Genome Biol. Evol.">
        <title>Comparative Genomics of a Bacterivorous Green Alga Reveals Evolutionary Causalities and Consequences of Phago-Mixotrophic Mode of Nutrition.</title>
        <authorList>
            <person name="Burns J.A."/>
            <person name="Paasch A."/>
            <person name="Narechania A."/>
            <person name="Kim E."/>
        </authorList>
    </citation>
    <scope>NUCLEOTIDE SEQUENCE [LARGE SCALE GENOMIC DNA]</scope>
    <source>
        <strain evidence="2 3">PLY_AMNH</strain>
    </source>
</reference>
<accession>A0AAE0GYL6</accession>
<feature type="chain" id="PRO_5042122054" evidence="1">
    <location>
        <begin position="20"/>
        <end position="388"/>
    </location>
</feature>
<name>A0AAE0GYL6_9CHLO</name>
<dbReference type="Proteomes" id="UP001190700">
    <property type="component" value="Unassembled WGS sequence"/>
</dbReference>
<sequence>MCSFTRLALLISLIPGAVTVPAIEVGTFELTSSSDPDWTYDRYTQLENGNFSGWGNGTWSGITSNYTYWGEATEYSCLQYGNEDVVVMVNYWFHDDMNHAPDTKVVTCSYRNYSAQARTITVKQFRAAEAVSMDFSAGSCPESAEEAASGISWMTDGSTAAENTWECVDGCQPWNCADYAGTGAVTVPAIEVGTFELTSSSDPDWTYDRYTQLENGNFSGWGNGTWSGITSNYTYWGEATEYSCLQHGNEDVVVMVNYWFHDDMNHAPDTKVVTCSYRNYSAQARTITVKQFRAAEAVSMDFSAGSCPESAEEAASGISWMTDGSTAAENTWECVDGCQPWDCAETASASPISPPSPDDNAAREMAVPGCILLASLLFAWLEINRSVF</sequence>
<dbReference type="EMBL" id="LGRX02001130">
    <property type="protein sequence ID" value="KAK3286780.1"/>
    <property type="molecule type" value="Genomic_DNA"/>
</dbReference>
<evidence type="ECO:0000256" key="1">
    <source>
        <dbReference type="SAM" id="SignalP"/>
    </source>
</evidence>
<proteinExistence type="predicted"/>
<feature type="signal peptide" evidence="1">
    <location>
        <begin position="1"/>
        <end position="19"/>
    </location>
</feature>
<keyword evidence="3" id="KW-1185">Reference proteome</keyword>
<keyword evidence="1" id="KW-0732">Signal</keyword>
<comment type="caution">
    <text evidence="2">The sequence shown here is derived from an EMBL/GenBank/DDBJ whole genome shotgun (WGS) entry which is preliminary data.</text>
</comment>